<dbReference type="InterPro" id="IPR040398">
    <property type="entry name" value="Not1"/>
</dbReference>
<dbReference type="GO" id="GO:0000289">
    <property type="term" value="P:nuclear-transcribed mRNA poly(A) tail shortening"/>
    <property type="evidence" value="ECO:0007669"/>
    <property type="project" value="UniProtKB-ARBA"/>
</dbReference>
<feature type="compositionally biased region" description="Low complexity" evidence="7">
    <location>
        <begin position="1763"/>
        <end position="1773"/>
    </location>
</feature>
<dbReference type="EMBL" id="BTRK01000003">
    <property type="protein sequence ID" value="GMR41664.1"/>
    <property type="molecule type" value="Genomic_DNA"/>
</dbReference>
<feature type="compositionally biased region" description="Pro residues" evidence="7">
    <location>
        <begin position="1212"/>
        <end position="1223"/>
    </location>
</feature>
<dbReference type="Pfam" id="PF16418">
    <property type="entry name" value="CNOT1_HEAT"/>
    <property type="match status" value="1"/>
</dbReference>
<feature type="region of interest" description="Disordered" evidence="7">
    <location>
        <begin position="880"/>
        <end position="913"/>
    </location>
</feature>
<keyword evidence="3" id="KW-0805">Transcription regulation</keyword>
<feature type="domain" description="CCR4-NOT transcription complex subunit 1-like NOT1 connector" evidence="13">
    <location>
        <begin position="1559"/>
        <end position="1723"/>
    </location>
</feature>
<evidence type="ECO:0000259" key="10">
    <source>
        <dbReference type="Pfam" id="PF16415"/>
    </source>
</evidence>
<dbReference type="Gene3D" id="1.25.40.790">
    <property type="match status" value="1"/>
</dbReference>
<dbReference type="InterPro" id="IPR032191">
    <property type="entry name" value="CNOT1_CAF1_bind"/>
</dbReference>
<feature type="domain" description="CCR4-NOT transcription complex subunit 1 TTP binding" evidence="11">
    <location>
        <begin position="710"/>
        <end position="881"/>
    </location>
</feature>
<dbReference type="InterPro" id="IPR055454">
    <property type="entry name" value="CNOT1-like_NOT1_connector"/>
</dbReference>
<keyword evidence="4" id="KW-0804">Transcription</keyword>
<evidence type="ECO:0000256" key="5">
    <source>
        <dbReference type="ARBA" id="ARBA00023242"/>
    </source>
</evidence>
<evidence type="ECO:0000256" key="1">
    <source>
        <dbReference type="ARBA" id="ARBA00004123"/>
    </source>
</evidence>
<dbReference type="Gene3D" id="1.25.40.840">
    <property type="entry name" value="CCR4-NOT transcription complex subunit 1 TTP binding domain"/>
    <property type="match status" value="1"/>
</dbReference>
<dbReference type="PANTHER" id="PTHR13162">
    <property type="entry name" value="CCR4-NOT TRANSCRIPTION COMPLEX"/>
    <property type="match status" value="1"/>
</dbReference>
<dbReference type="InterPro" id="IPR007196">
    <property type="entry name" value="CCR4-Not_Not1_C"/>
</dbReference>
<dbReference type="Pfam" id="PF04054">
    <property type="entry name" value="Not1"/>
    <property type="match status" value="1"/>
</dbReference>
<protein>
    <recommendedName>
        <fullName evidence="16">Let-711 protein</fullName>
    </recommendedName>
</protein>
<dbReference type="FunFam" id="1.25.40.800:FF:000001">
    <property type="entry name" value="CCR4-NOT transcription complex subunit 1"/>
    <property type="match status" value="1"/>
</dbReference>
<dbReference type="Proteomes" id="UP001328107">
    <property type="component" value="Unassembled WGS sequence"/>
</dbReference>
<evidence type="ECO:0000259" key="11">
    <source>
        <dbReference type="Pfam" id="PF16417"/>
    </source>
</evidence>
<feature type="domain" description="CCR4-NOT transcription complex subunit 1 HEAT repeat" evidence="12">
    <location>
        <begin position="395"/>
        <end position="521"/>
    </location>
</feature>
<comment type="similarity">
    <text evidence="6">Belongs to the CNOT1 family.</text>
</comment>
<dbReference type="Pfam" id="PF12842">
    <property type="entry name" value="DUF3819"/>
    <property type="match status" value="1"/>
</dbReference>
<evidence type="ECO:0000313" key="15">
    <source>
        <dbReference type="Proteomes" id="UP001328107"/>
    </source>
</evidence>
<dbReference type="GO" id="GO:0000932">
    <property type="term" value="C:P-body"/>
    <property type="evidence" value="ECO:0007669"/>
    <property type="project" value="TreeGrafter"/>
</dbReference>
<dbReference type="InterPro" id="IPR032193">
    <property type="entry name" value="CNOT1_TTP_bind"/>
</dbReference>
<name>A0AAN4ZKP9_9BILA</name>
<feature type="compositionally biased region" description="Polar residues" evidence="7">
    <location>
        <begin position="610"/>
        <end position="630"/>
    </location>
</feature>
<dbReference type="Pfam" id="PF16417">
    <property type="entry name" value="CNOT1_TTP_bind"/>
    <property type="match status" value="1"/>
</dbReference>
<dbReference type="Gene3D" id="1.25.40.180">
    <property type="match status" value="1"/>
</dbReference>
<evidence type="ECO:0000313" key="14">
    <source>
        <dbReference type="EMBL" id="GMR41664.1"/>
    </source>
</evidence>
<dbReference type="FunFam" id="1.25.40.180:FF:000012">
    <property type="entry name" value="Ccr4-Not transcription complex subunit"/>
    <property type="match status" value="1"/>
</dbReference>
<evidence type="ECO:0000259" key="8">
    <source>
        <dbReference type="Pfam" id="PF04054"/>
    </source>
</evidence>
<sequence>MPSSAHLSDLLAFCYIDDLLAASNPPRSLSFLLQRLLVVSSRGGASAADHIVACLLNILDYFPLTPAPRQSIDPATAAGLIHLIVKFSSGSSPETDHSLVKGGERLLTALEACVSLVKPVCTIDEIIESTSQRYFSTSSEPEPLMESSFHQSDAHSGISGLLVSAGPSSTQNEQVLHTLLSQGEITTSAVTVNAVASAIVAILNTRGTPILASFDRPVDARVWDGRVLAKVLTELNPSLNWSEVFLHLDSPSFAVKDRAALVFLTHTFNTAFGGKSWPMALLYREWKTNKTGQVGWLQQIVENADVCCLGDHSHRAVNTQTLKVQYDDPNKEVANWKCLDLTETLLKLADSMGSPDNQRVTKVFHTGLAVCPDIVLLAFLQLPGPLTESRLALMNVFVPHLIATHYNVVPVLNVMWNSPHLPKIILHNIIIQALSNYYIKNPDDQVKLTKILDVAHELKPSGLSELFELNLFNFTIDLACLASKRDYLKLEKWLEDKELMHGEPFVMAVMHHTRRRLPSSSGASAYMNQEMFSTLNSFMSKHSNQSSATRLEYNQLLNHMTRLQMRNEPNRPGSGTGPSSRMPSMPFRGAGAPMPPPPSRNFSDPPNQPPTHNNAFGSSGLSMSPSNQMMRSGPFGGAPDRSDSRMVPQAHGGFGAPMPPRQDNGGWRQGAPPPIRNTPGATTPSNSMDFRPVNPGVQALNDLSEGRGASAQSMEDISAANFSERIQQEANAYFEKIYSHTNAMTVAELLNKLKMFKLSNNPKDKQVLNCVVKNLFEEYRFFKEYPERELKITAEVYGGIIRESIISNLHFAMAIRKMLESLNAEINSMLWLFGIVALNACKMQLHKYPKVCVMIAQHDNYNRIPDVIKSYVAYGQQEKLPPNAGRDSPMWASPQVSTMGGAGTSGGAPPAAPSLSSIGAMRASPNLGGGPAAGMPHKFQPPGAANGASLSYNVTNVDALIQSSEATGSVVQPPRDDVVDNVSFLFNNLSISNLTVKRDEMRRMIQEEGEPFLKWLAQYIVMKRVSIEQNFQPLYNQFVGQIDNPLLDRFIKEETFRNIRILLRSDKRHAASNYNERQLLKNLGLWLGSITIAKNRPIIVQDLDLKSLLLEAYYKGQQELLYVIPFIAKILLSCSKTNLFSPSCAWIRALLKLLAELHNEPDLKINLKFEIEVLCKELSVDLATLPVEGVLKDTEKLVKVPQQLSDLKALTQPPPGGSSPIPPQMRQEGERATPPAPGTVDTNRSTPVSMEAETAMVREGGAAVAAHDPTPIPASFHYADINVLSTDGIAPHLKIASLPLFHIHPHLKSMVRVAVTHAIKELIVPVTDRALKVALTVTENVIKKDFALNPDESQLRRAAHSMMRAMTAGMAAITCREPLFASMVGYLNQAFANSHRGTASADLNKMFEEASQQITADNVELTTNFIVKTACEKASAELDKRLDAEVEARRVAKRENKIFGSEAAMTEQSGMPERLRIRQGPVSAQQMAVYDEFATKICGFKSSSDEMEFKMPLERMSDGEVKEFVNTQLISLIRQVDACLKAVDTNPDLRNHSAWRACNEIRNALHLFAQNPRDPSIFLRLITHSLEQLVFSYTNTVVAGGSNVDVDWNRRLRELFIAVCKIFQQQMTPTELRRRVTAMVISSRTNTPLNVFAIEQLVLEGLLVGPAYDNHLATIVEGGSIEAAIFATKLLKLIGGVEGMKSNFVKENFPRTLESLQKAMSMTMNSHGDQNAAAAAAMANLAPSAGPAPASPPIATPHPPAQPTASAQGHHAAAASGISDSVMNLMPQLQGREEDTPEMCSKVETILRDWISLCYTPMAQKEPQQALASMIHLMHEHGVLATDEMITRFFRLCTELCIDVGYRLLKNEPAASSTVVRQRCYYTLDAFVKLTCLMVKHSDGTQHQTKINLLKKVLNIVTSVLHNDHETKIGRGEFQAMPYHRMIIIMFNELTMPDPALEPIAWPILEAFGQAFFILQPRRCPGFAYAWLDIIGHRNVIARLLGESVEPLRTSAMYTQLLICHLKFLAPFLRSLEMPKSVATLYKGTLRVLLVILHDFPELLCEYHYVICDTIPPNCVQLRNLVLSAYPKNMRLPDPFALTFKQVDAIPEMANEPKMCLNVNAIMNAELRTQLDHYLMTRSSVDFLQKLPSYLTVSASPGNKYNTTVVNAIVLYVGMRGIDTLHKKALPVNIQTIPHNAFMDIFQNLTVQLDTEGRYLVFNAIANQLRYPNVHTHYFSCVFLFLFQYADSPQIKEQITRILFERLVALRPHPWGLLITFIELISGPQYDFWANDFTKCAPEIERLFQNVANTCVTKTNASEASEAAAAAAAAVAA</sequence>
<evidence type="ECO:0000259" key="9">
    <source>
        <dbReference type="Pfam" id="PF12842"/>
    </source>
</evidence>
<feature type="region of interest" description="Disordered" evidence="7">
    <location>
        <begin position="1208"/>
        <end position="1247"/>
    </location>
</feature>
<keyword evidence="5" id="KW-0539">Nucleus</keyword>
<keyword evidence="15" id="KW-1185">Reference proteome</keyword>
<feature type="region of interest" description="Disordered" evidence="7">
    <location>
        <begin position="565"/>
        <end position="686"/>
    </location>
</feature>
<dbReference type="Pfam" id="PF25097">
    <property type="entry name" value="ARM_Cnot1"/>
    <property type="match status" value="1"/>
</dbReference>
<feature type="non-terminal residue" evidence="14">
    <location>
        <position position="2333"/>
    </location>
</feature>
<gene>
    <name evidence="14" type="ORF">PMAYCL1PPCAC_11859</name>
</gene>
<dbReference type="GO" id="GO:0060090">
    <property type="term" value="F:molecular adaptor activity"/>
    <property type="evidence" value="ECO:0007669"/>
    <property type="project" value="TreeGrafter"/>
</dbReference>
<evidence type="ECO:0000256" key="7">
    <source>
        <dbReference type="SAM" id="MobiDB-lite"/>
    </source>
</evidence>
<evidence type="ECO:0000256" key="6">
    <source>
        <dbReference type="ARBA" id="ARBA00025717"/>
    </source>
</evidence>
<keyword evidence="2" id="KW-0678">Repressor</keyword>
<feature type="domain" description="CCR4-NOT transcription complex subunit 1 CAF1-binding" evidence="10">
    <location>
        <begin position="972"/>
        <end position="1196"/>
    </location>
</feature>
<evidence type="ECO:0000256" key="2">
    <source>
        <dbReference type="ARBA" id="ARBA00022491"/>
    </source>
</evidence>
<dbReference type="InterPro" id="IPR032194">
    <property type="entry name" value="CNOT1_HEAT"/>
</dbReference>
<organism evidence="14 15">
    <name type="scientific">Pristionchus mayeri</name>
    <dbReference type="NCBI Taxonomy" id="1317129"/>
    <lineage>
        <taxon>Eukaryota</taxon>
        <taxon>Metazoa</taxon>
        <taxon>Ecdysozoa</taxon>
        <taxon>Nematoda</taxon>
        <taxon>Chromadorea</taxon>
        <taxon>Rhabditida</taxon>
        <taxon>Rhabditina</taxon>
        <taxon>Diplogasteromorpha</taxon>
        <taxon>Diplogasteroidea</taxon>
        <taxon>Neodiplogasteridae</taxon>
        <taxon>Pristionchus</taxon>
    </lineage>
</organism>
<dbReference type="InterPro" id="IPR038535">
    <property type="entry name" value="CNOT1_TTP_bind_sf"/>
</dbReference>
<dbReference type="Pfam" id="PF16415">
    <property type="entry name" value="CNOT1_CAF1_bind"/>
    <property type="match status" value="1"/>
</dbReference>
<feature type="region of interest" description="Disordered" evidence="7">
    <location>
        <begin position="1743"/>
        <end position="1773"/>
    </location>
</feature>
<dbReference type="GO" id="GO:0030015">
    <property type="term" value="C:CCR4-NOT core complex"/>
    <property type="evidence" value="ECO:0007669"/>
    <property type="project" value="InterPro"/>
</dbReference>
<feature type="domain" description="CCR4-NOT transcription complex subunit 1" evidence="9">
    <location>
        <begin position="1305"/>
        <end position="1452"/>
    </location>
</feature>
<evidence type="ECO:0008006" key="16">
    <source>
        <dbReference type="Google" id="ProtNLM"/>
    </source>
</evidence>
<dbReference type="GO" id="GO:0017148">
    <property type="term" value="P:negative regulation of translation"/>
    <property type="evidence" value="ECO:0007669"/>
    <property type="project" value="InterPro"/>
</dbReference>
<evidence type="ECO:0000259" key="12">
    <source>
        <dbReference type="Pfam" id="PF16418"/>
    </source>
</evidence>
<feature type="compositionally biased region" description="Pro residues" evidence="7">
    <location>
        <begin position="1749"/>
        <end position="1762"/>
    </location>
</feature>
<dbReference type="FunFam" id="1.25.40.790:FF:000001">
    <property type="entry name" value="Ccr4-not transcription complex subunit 1 isoform"/>
    <property type="match status" value="1"/>
</dbReference>
<dbReference type="PANTHER" id="PTHR13162:SF8">
    <property type="entry name" value="CCR4-NOT TRANSCRIPTION COMPLEX SUBUNIT 1"/>
    <property type="match status" value="1"/>
</dbReference>
<dbReference type="GO" id="GO:0005634">
    <property type="term" value="C:nucleus"/>
    <property type="evidence" value="ECO:0007669"/>
    <property type="project" value="UniProtKB-SubCell"/>
</dbReference>
<reference evidence="15" key="1">
    <citation type="submission" date="2022-10" db="EMBL/GenBank/DDBJ databases">
        <title>Genome assembly of Pristionchus species.</title>
        <authorList>
            <person name="Yoshida K."/>
            <person name="Sommer R.J."/>
        </authorList>
    </citation>
    <scope>NUCLEOTIDE SEQUENCE [LARGE SCALE GENOMIC DNA]</scope>
    <source>
        <strain evidence="15">RS5460</strain>
    </source>
</reference>
<accession>A0AAN4ZKP9</accession>
<dbReference type="InterPro" id="IPR024557">
    <property type="entry name" value="CNOT1_dom_4"/>
</dbReference>
<feature type="domain" description="CCR4-Not complex component Not1 C-terminal" evidence="8">
    <location>
        <begin position="1952"/>
        <end position="2307"/>
    </location>
</feature>
<evidence type="ECO:0000256" key="3">
    <source>
        <dbReference type="ARBA" id="ARBA00023015"/>
    </source>
</evidence>
<comment type="subcellular location">
    <subcellularLocation>
        <location evidence="1">Nucleus</location>
    </subcellularLocation>
</comment>
<evidence type="ECO:0000256" key="4">
    <source>
        <dbReference type="ARBA" id="ARBA00023163"/>
    </source>
</evidence>
<dbReference type="Gene3D" id="1.25.40.800">
    <property type="match status" value="1"/>
</dbReference>
<evidence type="ECO:0000259" key="13">
    <source>
        <dbReference type="Pfam" id="PF25097"/>
    </source>
</evidence>
<comment type="caution">
    <text evidence="14">The sequence shown here is derived from an EMBL/GenBank/DDBJ whole genome shotgun (WGS) entry which is preliminary data.</text>
</comment>
<proteinExistence type="inferred from homology"/>